<evidence type="ECO:0000313" key="2">
    <source>
        <dbReference type="EMBL" id="CAK9003128.1"/>
    </source>
</evidence>
<dbReference type="Proteomes" id="UP001642464">
    <property type="component" value="Unassembled WGS sequence"/>
</dbReference>
<name>A0ABP0IP88_9DINO</name>
<evidence type="ECO:0000313" key="3">
    <source>
        <dbReference type="Proteomes" id="UP001642464"/>
    </source>
</evidence>
<feature type="compositionally biased region" description="Basic and acidic residues" evidence="1">
    <location>
        <begin position="310"/>
        <end position="331"/>
    </location>
</feature>
<keyword evidence="3" id="KW-1185">Reference proteome</keyword>
<feature type="region of interest" description="Disordered" evidence="1">
    <location>
        <begin position="299"/>
        <end position="333"/>
    </location>
</feature>
<gene>
    <name evidence="2" type="ORF">SCF082_LOCUS7605</name>
</gene>
<protein>
    <submittedName>
        <fullName evidence="2">Uncharacterized protein</fullName>
    </submittedName>
</protein>
<organism evidence="2 3">
    <name type="scientific">Durusdinium trenchii</name>
    <dbReference type="NCBI Taxonomy" id="1381693"/>
    <lineage>
        <taxon>Eukaryota</taxon>
        <taxon>Sar</taxon>
        <taxon>Alveolata</taxon>
        <taxon>Dinophyceae</taxon>
        <taxon>Suessiales</taxon>
        <taxon>Symbiodiniaceae</taxon>
        <taxon>Durusdinium</taxon>
    </lineage>
</organism>
<accession>A0ABP0IP88</accession>
<reference evidence="2 3" key="1">
    <citation type="submission" date="2024-02" db="EMBL/GenBank/DDBJ databases">
        <authorList>
            <person name="Chen Y."/>
            <person name="Shah S."/>
            <person name="Dougan E. K."/>
            <person name="Thang M."/>
            <person name="Chan C."/>
        </authorList>
    </citation>
    <scope>NUCLEOTIDE SEQUENCE [LARGE SCALE GENOMIC DNA]</scope>
</reference>
<dbReference type="EMBL" id="CAXAMM010004300">
    <property type="protein sequence ID" value="CAK9003128.1"/>
    <property type="molecule type" value="Genomic_DNA"/>
</dbReference>
<comment type="caution">
    <text evidence="2">The sequence shown here is derived from an EMBL/GenBank/DDBJ whole genome shotgun (WGS) entry which is preliminary data.</text>
</comment>
<proteinExistence type="predicted"/>
<evidence type="ECO:0000256" key="1">
    <source>
        <dbReference type="SAM" id="MobiDB-lite"/>
    </source>
</evidence>
<sequence length="400" mass="45422">MSYGDSEAVFEQRALRIGLDEATFRLLKNKGFKTMALFAFSCNFSPASTSDKPFIDMLKDVLGRDASPVELSCFRRLFNESFANVAADIKSQVEQTDESTSRKLAPAERAERLQAQQKRLTRISIRGQYEPGDTLVDRCCACYESDRLVYIDWSSCISREYELCNNVKRDSNLTFTSDRLLKLQKHSKPDPIQSTTEIQIRYCLARRGLALEQANVLDFKLHDQLAELFMEIRMQDPPAGYQRVSLKQIELADKKFFALMAEETRSGIKANASGRPCDLCFPRVFQMAEFRHLLQPRMGNSLPTGVDQEPPVKKQRQDEKGRGKGRQKGDTFQRVPTDLLKLGGVATTSKGHRLCFGFSLKTCKLPVSNQKCDRGLHLCCIKGCFKNHPAVECPNKKKYE</sequence>